<evidence type="ECO:0000313" key="2">
    <source>
        <dbReference type="Proteomes" id="UP001150238"/>
    </source>
</evidence>
<dbReference type="Proteomes" id="UP001150238">
    <property type="component" value="Unassembled WGS sequence"/>
</dbReference>
<sequence>MFSTGFHRKKVRFLIVLRLIIHLLDHLSLLRVLQKLRPVILSRRELFHRRFGIEVRTSFKDFATNGTGSKTLRM</sequence>
<reference evidence="1" key="2">
    <citation type="journal article" date="2023" name="Proc. Natl. Acad. Sci. U.S.A.">
        <title>A global phylogenomic analysis of the shiitake genus Lentinula.</title>
        <authorList>
            <person name="Sierra-Patev S."/>
            <person name="Min B."/>
            <person name="Naranjo-Ortiz M."/>
            <person name="Looney B."/>
            <person name="Konkel Z."/>
            <person name="Slot J.C."/>
            <person name="Sakamoto Y."/>
            <person name="Steenwyk J.L."/>
            <person name="Rokas A."/>
            <person name="Carro J."/>
            <person name="Camarero S."/>
            <person name="Ferreira P."/>
            <person name="Molpeceres G."/>
            <person name="Ruiz-Duenas F.J."/>
            <person name="Serrano A."/>
            <person name="Henrissat B."/>
            <person name="Drula E."/>
            <person name="Hughes K.W."/>
            <person name="Mata J.L."/>
            <person name="Ishikawa N.K."/>
            <person name="Vargas-Isla R."/>
            <person name="Ushijima S."/>
            <person name="Smith C.A."/>
            <person name="Donoghue J."/>
            <person name="Ahrendt S."/>
            <person name="Andreopoulos W."/>
            <person name="He G."/>
            <person name="LaButti K."/>
            <person name="Lipzen A."/>
            <person name="Ng V."/>
            <person name="Riley R."/>
            <person name="Sandor L."/>
            <person name="Barry K."/>
            <person name="Martinez A.T."/>
            <person name="Xiao Y."/>
            <person name="Gibbons J.G."/>
            <person name="Terashima K."/>
            <person name="Grigoriev I.V."/>
            <person name="Hibbett D."/>
        </authorList>
    </citation>
    <scope>NUCLEOTIDE SEQUENCE</scope>
    <source>
        <strain evidence="1">Sp2 HRB7682 ss15</strain>
    </source>
</reference>
<organism evidence="1 2">
    <name type="scientific">Lentinula lateritia</name>
    <dbReference type="NCBI Taxonomy" id="40482"/>
    <lineage>
        <taxon>Eukaryota</taxon>
        <taxon>Fungi</taxon>
        <taxon>Dikarya</taxon>
        <taxon>Basidiomycota</taxon>
        <taxon>Agaricomycotina</taxon>
        <taxon>Agaricomycetes</taxon>
        <taxon>Agaricomycetidae</taxon>
        <taxon>Agaricales</taxon>
        <taxon>Marasmiineae</taxon>
        <taxon>Omphalotaceae</taxon>
        <taxon>Lentinula</taxon>
    </lineage>
</organism>
<dbReference type="EMBL" id="JANVFS010000009">
    <property type="protein sequence ID" value="KAJ4487357.1"/>
    <property type="molecule type" value="Genomic_DNA"/>
</dbReference>
<gene>
    <name evidence="1" type="ORF">C8J55DRAFT_507694</name>
</gene>
<dbReference type="AlphaFoldDB" id="A0A9W9APD7"/>
<accession>A0A9W9APD7</accession>
<evidence type="ECO:0000313" key="1">
    <source>
        <dbReference type="EMBL" id="KAJ4487357.1"/>
    </source>
</evidence>
<reference evidence="1" key="1">
    <citation type="submission" date="2022-08" db="EMBL/GenBank/DDBJ databases">
        <authorList>
            <consortium name="DOE Joint Genome Institute"/>
            <person name="Min B."/>
            <person name="Riley R."/>
            <person name="Sierra-Patev S."/>
            <person name="Naranjo-Ortiz M."/>
            <person name="Looney B."/>
            <person name="Konkel Z."/>
            <person name="Slot J.C."/>
            <person name="Sakamoto Y."/>
            <person name="Steenwyk J.L."/>
            <person name="Rokas A."/>
            <person name="Carro J."/>
            <person name="Camarero S."/>
            <person name="Ferreira P."/>
            <person name="Molpeceres G."/>
            <person name="Ruiz-Duenas F.J."/>
            <person name="Serrano A."/>
            <person name="Henrissat B."/>
            <person name="Drula E."/>
            <person name="Hughes K.W."/>
            <person name="Mata J.L."/>
            <person name="Ishikawa N.K."/>
            <person name="Vargas-Isla R."/>
            <person name="Ushijima S."/>
            <person name="Smith C.A."/>
            <person name="Ahrendt S."/>
            <person name="Andreopoulos W."/>
            <person name="He G."/>
            <person name="Labutti K."/>
            <person name="Lipzen A."/>
            <person name="Ng V."/>
            <person name="Sandor L."/>
            <person name="Barry K."/>
            <person name="Martinez A.T."/>
            <person name="Xiao Y."/>
            <person name="Gibbons J.G."/>
            <person name="Terashima K."/>
            <person name="Hibbett D.S."/>
            <person name="Grigoriev I.V."/>
        </authorList>
    </citation>
    <scope>NUCLEOTIDE SEQUENCE</scope>
    <source>
        <strain evidence="1">Sp2 HRB7682 ss15</strain>
    </source>
</reference>
<name>A0A9W9APD7_9AGAR</name>
<proteinExistence type="predicted"/>
<comment type="caution">
    <text evidence="1">The sequence shown here is derived from an EMBL/GenBank/DDBJ whole genome shotgun (WGS) entry which is preliminary data.</text>
</comment>
<protein>
    <submittedName>
        <fullName evidence="1">Uncharacterized protein</fullName>
    </submittedName>
</protein>